<name>A0A9P0CJW3_9CUCU</name>
<feature type="compositionally biased region" description="Low complexity" evidence="1">
    <location>
        <begin position="1093"/>
        <end position="1108"/>
    </location>
</feature>
<dbReference type="PANTHER" id="PTHR39079">
    <property type="entry name" value="FI08034P-RELATED"/>
    <property type="match status" value="1"/>
</dbReference>
<evidence type="ECO:0000313" key="4">
    <source>
        <dbReference type="Proteomes" id="UP001153636"/>
    </source>
</evidence>
<dbReference type="PANTHER" id="PTHR39079:SF1">
    <property type="entry name" value="GH11706P-RELATED"/>
    <property type="match status" value="1"/>
</dbReference>
<dbReference type="Pfam" id="PF14924">
    <property type="entry name" value="MAP10_N"/>
    <property type="match status" value="1"/>
</dbReference>
<protein>
    <recommendedName>
        <fullName evidence="2">DUF4776 domain-containing protein</fullName>
    </recommendedName>
</protein>
<feature type="compositionally biased region" description="Basic and acidic residues" evidence="1">
    <location>
        <begin position="1069"/>
        <end position="1088"/>
    </location>
</feature>
<feature type="region of interest" description="Disordered" evidence="1">
    <location>
        <begin position="1055"/>
        <end position="1109"/>
    </location>
</feature>
<feature type="compositionally biased region" description="Low complexity" evidence="1">
    <location>
        <begin position="1055"/>
        <end position="1065"/>
    </location>
</feature>
<sequence>MSDQLFLWEFLISKIKFDPGAVSVPSYDSIRLMFLCSDILGTEILTDECPVDDINPDAKPNNGEFNVKIGKTSLFTINPDELKEELQKKSLTIDLYLSSKKVGSASFKWPSVFPDFVKNSASGSKPASIVHMGSFDFVDSGGKKIANINMGIKLGYLGENVETAFSLKFKDAIFVNPKTNTKFKSEKPVTIDVVPSSLPMQSDSKISWIGLFERKMAAEAVSIAPFNIEEMEMKFKGGKAADATSRVSHNWDVVSIKFRPDDNRFMDIMNLMADEAALEPSKARKETKFADTVDVHEFEEADNELTSEKIMKKICNNPACPAAKKFKEYGLGPLATGPGLGTMYKKVQPTKTYRLSNTYGVFTRYGPFGVFEKSEFPFFPPKEDTTEVCPIDFPCLPDEDEEVCSCYSDQEPSVQESKCSCGVRYCRLRGGEEKKIKEKCCCFKHRNHQNKDVPLRLRGGGIAEEDGIESVSEFTVCTICDFDNNDTTWPTSYDYDNNNSVWPTSCEYDQYSARLRGGGKKDDKKKDEEEKPNAMKSPMEECKPVMDQFNQILAEYKKALGPCGEASCPFSQNICGEYCKKICHAKEEPCPCMRKDSCQEMPCDIDQCPFKNKQDKKIKGSCGSPHCPYAQYKLGLVTDDAELELAYLPPAVMGKCGDPKCDYPPQFLTLPPIHWDCPDPLPQGCCKNPNCPHQPKGLLELKVPVPQAPCGSASCPYALPPACDMPSCPFREKPCPFKAQKKAGVAKPSCESDSDESDDDGACCNPECPYSSKKNGGNKRLRAGSEAGSAKCTNPCCPSKKKNPACCCNQESDTEESFCDSPECPLNRDKNKGTGCFPPQPPKSDVCENPECPSRIYKRHKKDDDGEICDNDDCPYRKGMGNRDDDDVCGNPYCPYNDPPPKKNACSNPKCPFSGSGHAEESDDASICSSPDCPFAQSRKKKKTDDVCGNPNCPYKPKKPKASGEVCNDCTDLLCNNPDCPNYSPPAISSGPDYCDNPMCPFSKEYQTSVCVDPFCPYAQPLPSCGIPNCPYEKKPIMFCPSPICPSKFATAVPTETSGPASSGPTSGGEKKSTRRRSSEEQKKKVDGAGDNAGQKQIITATTATTGTEAKEIKRKSPYVYSFGDKWPGVKIGHRECNPPRFRIPQKMGWMWKIQQPYFGCKMRRGWRPGCIEKSVAQMIKAFREAKGLGLLNIPDFGTGKKGRGGGGTETSSCHVRPKPTLHITKKDGVYNIIMNPLKDPKTLAETEDPYMECTPMQFKITKNKLKAGDDDFCHCNDPPEDDSDDSELDIEFTPPAGIIHPERFKKKKNVIHIETQYNPADFAEKKKASKKPPKKGDKKSKTGKDKKKKKSKYVDPGYC</sequence>
<organism evidence="3 4">
    <name type="scientific">Psylliodes chrysocephalus</name>
    <dbReference type="NCBI Taxonomy" id="3402493"/>
    <lineage>
        <taxon>Eukaryota</taxon>
        <taxon>Metazoa</taxon>
        <taxon>Ecdysozoa</taxon>
        <taxon>Arthropoda</taxon>
        <taxon>Hexapoda</taxon>
        <taxon>Insecta</taxon>
        <taxon>Pterygota</taxon>
        <taxon>Neoptera</taxon>
        <taxon>Endopterygota</taxon>
        <taxon>Coleoptera</taxon>
        <taxon>Polyphaga</taxon>
        <taxon>Cucujiformia</taxon>
        <taxon>Chrysomeloidea</taxon>
        <taxon>Chrysomelidae</taxon>
        <taxon>Galerucinae</taxon>
        <taxon>Alticini</taxon>
        <taxon>Psylliodes</taxon>
    </lineage>
</organism>
<accession>A0A9P0CJW3</accession>
<feature type="compositionally biased region" description="Basic and acidic residues" evidence="1">
    <location>
        <begin position="519"/>
        <end position="537"/>
    </location>
</feature>
<evidence type="ECO:0000256" key="1">
    <source>
        <dbReference type="SAM" id="MobiDB-lite"/>
    </source>
</evidence>
<dbReference type="Proteomes" id="UP001153636">
    <property type="component" value="Chromosome 11"/>
</dbReference>
<feature type="compositionally biased region" description="Basic residues" evidence="1">
    <location>
        <begin position="1328"/>
        <end position="1339"/>
    </location>
</feature>
<keyword evidence="4" id="KW-1185">Reference proteome</keyword>
<feature type="domain" description="DUF4776" evidence="2">
    <location>
        <begin position="1283"/>
        <end position="1328"/>
    </location>
</feature>
<proteinExistence type="predicted"/>
<feature type="domain" description="DUF4776" evidence="2">
    <location>
        <begin position="1072"/>
        <end position="1267"/>
    </location>
</feature>
<dbReference type="InterPro" id="IPR031949">
    <property type="entry name" value="DUF4776"/>
</dbReference>
<gene>
    <name evidence="3" type="ORF">PSYICH_LOCUS2925</name>
</gene>
<feature type="region of interest" description="Disordered" evidence="1">
    <location>
        <begin position="515"/>
        <end position="537"/>
    </location>
</feature>
<evidence type="ECO:0000259" key="2">
    <source>
        <dbReference type="Pfam" id="PF16003"/>
    </source>
</evidence>
<dbReference type="EMBL" id="OV651823">
    <property type="protein sequence ID" value="CAH1101428.1"/>
    <property type="molecule type" value="Genomic_DNA"/>
</dbReference>
<evidence type="ECO:0000313" key="3">
    <source>
        <dbReference type="EMBL" id="CAH1101428.1"/>
    </source>
</evidence>
<dbReference type="Pfam" id="PF16003">
    <property type="entry name" value="DUF4776"/>
    <property type="match status" value="2"/>
</dbReference>
<feature type="region of interest" description="Disordered" evidence="1">
    <location>
        <begin position="1317"/>
        <end position="1360"/>
    </location>
</feature>
<reference evidence="3" key="1">
    <citation type="submission" date="2022-01" db="EMBL/GenBank/DDBJ databases">
        <authorList>
            <person name="King R."/>
        </authorList>
    </citation>
    <scope>NUCLEOTIDE SEQUENCE</scope>
</reference>
<dbReference type="OrthoDB" id="7883086at2759"/>